<evidence type="ECO:0000313" key="7">
    <source>
        <dbReference type="EMBL" id="GAA4442390.1"/>
    </source>
</evidence>
<keyword evidence="8" id="KW-1185">Reference proteome</keyword>
<evidence type="ECO:0000256" key="2">
    <source>
        <dbReference type="ARBA" id="ARBA00006275"/>
    </source>
</evidence>
<dbReference type="InterPro" id="IPR012944">
    <property type="entry name" value="SusD_RagB_dom"/>
</dbReference>
<dbReference type="RefSeq" id="WP_345030476.1">
    <property type="nucleotide sequence ID" value="NZ_BAABEY010000026.1"/>
</dbReference>
<evidence type="ECO:0000256" key="5">
    <source>
        <dbReference type="ARBA" id="ARBA00023237"/>
    </source>
</evidence>
<gene>
    <name evidence="7" type="ORF">GCM10023091_29140</name>
</gene>
<name>A0ABP8M181_9BACT</name>
<comment type="caution">
    <text evidence="7">The sequence shown here is derived from an EMBL/GenBank/DDBJ whole genome shotgun (WGS) entry which is preliminary data.</text>
</comment>
<feature type="domain" description="RagB/SusD" evidence="6">
    <location>
        <begin position="397"/>
        <end position="493"/>
    </location>
</feature>
<dbReference type="SUPFAM" id="SSF48452">
    <property type="entry name" value="TPR-like"/>
    <property type="match status" value="1"/>
</dbReference>
<evidence type="ECO:0000256" key="3">
    <source>
        <dbReference type="ARBA" id="ARBA00022729"/>
    </source>
</evidence>
<keyword evidence="4" id="KW-0472">Membrane</keyword>
<accession>A0ABP8M181</accession>
<evidence type="ECO:0000313" key="8">
    <source>
        <dbReference type="Proteomes" id="UP001501508"/>
    </source>
</evidence>
<sequence>MKHINYKNRIYKVAMLASVLLTGCSDFLDNPLENQTPSVSIDYTDLNRMYQPVSGVYSSVSKGGFASWVHTFLKTSQSVDIDPRTGYSEVNELVHNYKSGAAIKGFWALDDLWSRYYGSVLACNSALVELDKFGANIGDGDQANKQLLARYQAEVRFFRALLHYYIARSFGNVPVLGVESVDPAYLGTVGKTPVADVRQHVISEMDFCIANLEDARPNQATHQGGVTKYTALLLKAKAAMDLAGNDNGSPHWNTVLEATDQIINSNRFSLFEDYYQLWKKPGKMCDEAILELQYSDFGNPTGDVVTSGGQVWDNLFLFQAPQNTYGAPINGDGWLIPSDEAARFLSGRKDNVRMKTAIQHCGIEGRPGTFSVTPDGDTISGNTAGKKYFNGKAYFPKSQMTPGRVDWYGANNNVRVFRYAEVLLMNAEAKIRKGQNGDAPLNLVRKRVGLAPLVNATIPQLMDERRAEFICEWWGERFNDLVRTDQAATVLSGFVKGESEFFPIPQAQEDRNINLRN</sequence>
<comment type="similarity">
    <text evidence="2">Belongs to the SusD family.</text>
</comment>
<proteinExistence type="inferred from homology"/>
<organism evidence="7 8">
    <name type="scientific">Ravibacter arvi</name>
    <dbReference type="NCBI Taxonomy" id="2051041"/>
    <lineage>
        <taxon>Bacteria</taxon>
        <taxon>Pseudomonadati</taxon>
        <taxon>Bacteroidota</taxon>
        <taxon>Cytophagia</taxon>
        <taxon>Cytophagales</taxon>
        <taxon>Spirosomataceae</taxon>
        <taxon>Ravibacter</taxon>
    </lineage>
</organism>
<dbReference type="PROSITE" id="PS51257">
    <property type="entry name" value="PROKAR_LIPOPROTEIN"/>
    <property type="match status" value="1"/>
</dbReference>
<reference evidence="8" key="1">
    <citation type="journal article" date="2019" name="Int. J. Syst. Evol. Microbiol.">
        <title>The Global Catalogue of Microorganisms (GCM) 10K type strain sequencing project: providing services to taxonomists for standard genome sequencing and annotation.</title>
        <authorList>
            <consortium name="The Broad Institute Genomics Platform"/>
            <consortium name="The Broad Institute Genome Sequencing Center for Infectious Disease"/>
            <person name="Wu L."/>
            <person name="Ma J."/>
        </authorList>
    </citation>
    <scope>NUCLEOTIDE SEQUENCE [LARGE SCALE GENOMIC DNA]</scope>
    <source>
        <strain evidence="8">JCM 31920</strain>
    </source>
</reference>
<evidence type="ECO:0000256" key="1">
    <source>
        <dbReference type="ARBA" id="ARBA00004442"/>
    </source>
</evidence>
<comment type="subcellular location">
    <subcellularLocation>
        <location evidence="1">Cell outer membrane</location>
    </subcellularLocation>
</comment>
<dbReference type="Proteomes" id="UP001501508">
    <property type="component" value="Unassembled WGS sequence"/>
</dbReference>
<protein>
    <submittedName>
        <fullName evidence="7">RagB/SusD family nutrient uptake outer membrane protein</fullName>
    </submittedName>
</protein>
<dbReference type="EMBL" id="BAABEY010000026">
    <property type="protein sequence ID" value="GAA4442390.1"/>
    <property type="molecule type" value="Genomic_DNA"/>
</dbReference>
<dbReference type="InterPro" id="IPR011990">
    <property type="entry name" value="TPR-like_helical_dom_sf"/>
</dbReference>
<evidence type="ECO:0000256" key="4">
    <source>
        <dbReference type="ARBA" id="ARBA00023136"/>
    </source>
</evidence>
<keyword evidence="3" id="KW-0732">Signal</keyword>
<dbReference type="Gene3D" id="1.25.40.390">
    <property type="match status" value="1"/>
</dbReference>
<evidence type="ECO:0000259" key="6">
    <source>
        <dbReference type="Pfam" id="PF07980"/>
    </source>
</evidence>
<dbReference type="Pfam" id="PF07980">
    <property type="entry name" value="SusD_RagB"/>
    <property type="match status" value="1"/>
</dbReference>
<keyword evidence="5" id="KW-0998">Cell outer membrane</keyword>